<gene>
    <name evidence="3" type="primary">smpB</name>
    <name evidence="5" type="ORF">DCR58_01785</name>
</gene>
<dbReference type="CDD" id="cd09294">
    <property type="entry name" value="SmpB"/>
    <property type="match status" value="1"/>
</dbReference>
<dbReference type="NCBIfam" id="NF003843">
    <property type="entry name" value="PRK05422.1"/>
    <property type="match status" value="1"/>
</dbReference>
<dbReference type="GO" id="GO:0005829">
    <property type="term" value="C:cytosol"/>
    <property type="evidence" value="ECO:0007669"/>
    <property type="project" value="TreeGrafter"/>
</dbReference>
<dbReference type="NCBIfam" id="TIGR00086">
    <property type="entry name" value="smpB"/>
    <property type="match status" value="1"/>
</dbReference>
<comment type="caution">
    <text evidence="5">The sequence shown here is derived from an EMBL/GenBank/DDBJ whole genome shotgun (WGS) entry which is preliminary data.</text>
</comment>
<feature type="region of interest" description="Disordered" evidence="4">
    <location>
        <begin position="138"/>
        <end position="159"/>
    </location>
</feature>
<protein>
    <recommendedName>
        <fullName evidence="3">SsrA-binding protein</fullName>
    </recommendedName>
    <alternativeName>
        <fullName evidence="3">Small protein B</fullName>
    </alternativeName>
</protein>
<evidence type="ECO:0000256" key="4">
    <source>
        <dbReference type="SAM" id="MobiDB-lite"/>
    </source>
</evidence>
<evidence type="ECO:0000313" key="5">
    <source>
        <dbReference type="EMBL" id="HAR55497.1"/>
    </source>
</evidence>
<dbReference type="GO" id="GO:0003723">
    <property type="term" value="F:RNA binding"/>
    <property type="evidence" value="ECO:0007669"/>
    <property type="project" value="UniProtKB-UniRule"/>
</dbReference>
<sequence length="159" mass="18500">MSKKKSQTNSSTIALNKKARHEYFLEEKFEAGISLQGWEVKSIREGKVNIRDSYVIMKNGEAYLLGAEIQPLTQASSHVYCEPDRSRKLLLKKKELDKLIGASEREGFAVVATAMYWKHCWVKLECYLAKGKKSHDKRDTVKERDWQRQKSRILKHSVR</sequence>
<dbReference type="EMBL" id="DMUP01000041">
    <property type="protein sequence ID" value="HAR55497.1"/>
    <property type="molecule type" value="Genomic_DNA"/>
</dbReference>
<dbReference type="InterPro" id="IPR020081">
    <property type="entry name" value="SsrA-bd_prot_CS"/>
</dbReference>
<dbReference type="PANTHER" id="PTHR30308:SF2">
    <property type="entry name" value="SSRA-BINDING PROTEIN"/>
    <property type="match status" value="1"/>
</dbReference>
<proteinExistence type="inferred from homology"/>
<dbReference type="HAMAP" id="MF_00023">
    <property type="entry name" value="SmpB"/>
    <property type="match status" value="1"/>
</dbReference>
<accession>A0A348WLT5</accession>
<reference evidence="5 6" key="1">
    <citation type="journal article" date="2018" name="Nat. Biotechnol.">
        <title>A standardized bacterial taxonomy based on genome phylogeny substantially revises the tree of life.</title>
        <authorList>
            <person name="Parks D.H."/>
            <person name="Chuvochina M."/>
            <person name="Waite D.W."/>
            <person name="Rinke C."/>
            <person name="Skarshewski A."/>
            <person name="Chaumeil P.A."/>
            <person name="Hugenholtz P."/>
        </authorList>
    </citation>
    <scope>NUCLEOTIDE SEQUENCE [LARGE SCALE GENOMIC DNA]</scope>
    <source>
        <strain evidence="5">UBA9360</strain>
    </source>
</reference>
<dbReference type="GO" id="GO:0070930">
    <property type="term" value="P:trans-translation-dependent protein tagging"/>
    <property type="evidence" value="ECO:0007669"/>
    <property type="project" value="TreeGrafter"/>
</dbReference>
<feature type="compositionally biased region" description="Basic and acidic residues" evidence="4">
    <location>
        <begin position="138"/>
        <end position="148"/>
    </location>
</feature>
<evidence type="ECO:0000256" key="2">
    <source>
        <dbReference type="ARBA" id="ARBA00022884"/>
    </source>
</evidence>
<dbReference type="Pfam" id="PF01668">
    <property type="entry name" value="SmpB"/>
    <property type="match status" value="1"/>
</dbReference>
<dbReference type="InterPro" id="IPR000037">
    <property type="entry name" value="SsrA-bd_prot"/>
</dbReference>
<dbReference type="STRING" id="314276.OS145_12779"/>
<dbReference type="InterPro" id="IPR023620">
    <property type="entry name" value="SmpB"/>
</dbReference>
<dbReference type="PROSITE" id="PS01317">
    <property type="entry name" value="SSRP"/>
    <property type="match status" value="1"/>
</dbReference>
<evidence type="ECO:0000256" key="1">
    <source>
        <dbReference type="ARBA" id="ARBA00022490"/>
    </source>
</evidence>
<comment type="subcellular location">
    <subcellularLocation>
        <location evidence="3">Cytoplasm</location>
    </subcellularLocation>
    <text evidence="3">The tmRNA-SmpB complex associates with stalled 70S ribosomes.</text>
</comment>
<dbReference type="Gene3D" id="2.40.280.10">
    <property type="match status" value="1"/>
</dbReference>
<comment type="function">
    <text evidence="3">Required for rescue of stalled ribosomes mediated by trans-translation. Binds to transfer-messenger RNA (tmRNA), required for stable association of tmRNA with ribosomes. tmRNA and SmpB together mimic tRNA shape, replacing the anticodon stem-loop with SmpB. tmRNA is encoded by the ssrA gene; the 2 termini fold to resemble tRNA(Ala) and it encodes a 'tag peptide', a short internal open reading frame. During trans-translation Ala-aminoacylated tmRNA acts like a tRNA, entering the A-site of stalled ribosomes, displacing the stalled mRNA. The ribosome then switches to translate the ORF on the tmRNA; the nascent peptide is terminated with the 'tag peptide' encoded by the tmRNA and targeted for degradation. The ribosome is freed to recommence translation, which seems to be the essential function of trans-translation.</text>
</comment>
<organism evidence="5 6">
    <name type="scientific">Idiomarina baltica</name>
    <dbReference type="NCBI Taxonomy" id="190892"/>
    <lineage>
        <taxon>Bacteria</taxon>
        <taxon>Pseudomonadati</taxon>
        <taxon>Pseudomonadota</taxon>
        <taxon>Gammaproteobacteria</taxon>
        <taxon>Alteromonadales</taxon>
        <taxon>Idiomarinaceae</taxon>
        <taxon>Idiomarina</taxon>
    </lineage>
</organism>
<evidence type="ECO:0000256" key="3">
    <source>
        <dbReference type="HAMAP-Rule" id="MF_00023"/>
    </source>
</evidence>
<comment type="similarity">
    <text evidence="3">Belongs to the SmpB family.</text>
</comment>
<dbReference type="AlphaFoldDB" id="A0A348WLT5"/>
<dbReference type="SUPFAM" id="SSF74982">
    <property type="entry name" value="Small protein B (SmpB)"/>
    <property type="match status" value="1"/>
</dbReference>
<keyword evidence="2 3" id="KW-0694">RNA-binding</keyword>
<evidence type="ECO:0000313" key="6">
    <source>
        <dbReference type="Proteomes" id="UP000262878"/>
    </source>
</evidence>
<feature type="compositionally biased region" description="Basic residues" evidence="4">
    <location>
        <begin position="149"/>
        <end position="159"/>
    </location>
</feature>
<dbReference type="GO" id="GO:0070929">
    <property type="term" value="P:trans-translation"/>
    <property type="evidence" value="ECO:0007669"/>
    <property type="project" value="UniProtKB-UniRule"/>
</dbReference>
<dbReference type="Proteomes" id="UP000262878">
    <property type="component" value="Unassembled WGS sequence"/>
</dbReference>
<dbReference type="RefSeq" id="WP_006955243.1">
    <property type="nucleotide sequence ID" value="NZ_DAIRLQ010000003.1"/>
</dbReference>
<keyword evidence="1 3" id="KW-0963">Cytoplasm</keyword>
<name>A0A348WLT5_9GAMM</name>
<dbReference type="PANTHER" id="PTHR30308">
    <property type="entry name" value="TMRNA-BINDING COMPONENT OF TRANS-TRANSLATION TAGGING COMPLEX"/>
    <property type="match status" value="1"/>
</dbReference>